<protein>
    <submittedName>
        <fullName evidence="1 2">Uncharacterized protein</fullName>
    </submittedName>
</protein>
<dbReference type="Gramene" id="Pp3c19_9990V3.2">
    <property type="protein sequence ID" value="PAC:32939681.CDS.1"/>
    <property type="gene ID" value="Pp3c19_9990"/>
</dbReference>
<dbReference type="EnsemblPlants" id="Pp3c19_9990V3.2">
    <property type="protein sequence ID" value="PAC:32939681.CDS.1"/>
    <property type="gene ID" value="Pp3c19_9990"/>
</dbReference>
<reference evidence="1 3" key="2">
    <citation type="journal article" date="2018" name="Plant J.">
        <title>The Physcomitrella patens chromosome-scale assembly reveals moss genome structure and evolution.</title>
        <authorList>
            <person name="Lang D."/>
            <person name="Ullrich K.K."/>
            <person name="Murat F."/>
            <person name="Fuchs J."/>
            <person name="Jenkins J."/>
            <person name="Haas F.B."/>
            <person name="Piednoel M."/>
            <person name="Gundlach H."/>
            <person name="Van Bel M."/>
            <person name="Meyberg R."/>
            <person name="Vives C."/>
            <person name="Morata J."/>
            <person name="Symeonidi A."/>
            <person name="Hiss M."/>
            <person name="Muchero W."/>
            <person name="Kamisugi Y."/>
            <person name="Saleh O."/>
            <person name="Blanc G."/>
            <person name="Decker E.L."/>
            <person name="van Gessel N."/>
            <person name="Grimwood J."/>
            <person name="Hayes R.D."/>
            <person name="Graham S.W."/>
            <person name="Gunter L.E."/>
            <person name="McDaniel S.F."/>
            <person name="Hoernstein S.N.W."/>
            <person name="Larsson A."/>
            <person name="Li F.W."/>
            <person name="Perroud P.F."/>
            <person name="Phillips J."/>
            <person name="Ranjan P."/>
            <person name="Rokshar D.S."/>
            <person name="Rothfels C.J."/>
            <person name="Schneider L."/>
            <person name="Shu S."/>
            <person name="Stevenson D.W."/>
            <person name="Thummler F."/>
            <person name="Tillich M."/>
            <person name="Villarreal Aguilar J.C."/>
            <person name="Widiez T."/>
            <person name="Wong G.K."/>
            <person name="Wymore A."/>
            <person name="Zhang Y."/>
            <person name="Zimmer A.D."/>
            <person name="Quatrano R.S."/>
            <person name="Mayer K.F.X."/>
            <person name="Goodstein D."/>
            <person name="Casacuberta J.M."/>
            <person name="Vandepoele K."/>
            <person name="Reski R."/>
            <person name="Cuming A.C."/>
            <person name="Tuskan G.A."/>
            <person name="Maumus F."/>
            <person name="Salse J."/>
            <person name="Schmutz J."/>
            <person name="Rensing S.A."/>
        </authorList>
    </citation>
    <scope>NUCLEOTIDE SEQUENCE [LARGE SCALE GENOMIC DNA]</scope>
    <source>
        <strain evidence="2 3">cv. Gransden 2004</strain>
    </source>
</reference>
<keyword evidence="3" id="KW-1185">Reference proteome</keyword>
<dbReference type="EMBL" id="ABEU02000019">
    <property type="protein sequence ID" value="PNR34131.1"/>
    <property type="molecule type" value="Genomic_DNA"/>
</dbReference>
<dbReference type="EnsemblPlants" id="Pp3c19_9990V3.1">
    <property type="protein sequence ID" value="PAC:32939680.CDS.1"/>
    <property type="gene ID" value="Pp3c19_9990"/>
</dbReference>
<evidence type="ECO:0000313" key="2">
    <source>
        <dbReference type="EnsemblPlants" id="PAC:32939680.CDS.1"/>
    </source>
</evidence>
<dbReference type="Proteomes" id="UP000006727">
    <property type="component" value="Chromosome 19"/>
</dbReference>
<dbReference type="Gramene" id="Pp3c19_9990V3.1">
    <property type="protein sequence ID" value="PAC:32939680.CDS.1"/>
    <property type="gene ID" value="Pp3c19_9990"/>
</dbReference>
<reference evidence="2" key="3">
    <citation type="submission" date="2020-12" db="UniProtKB">
        <authorList>
            <consortium name="EnsemblPlants"/>
        </authorList>
    </citation>
    <scope>IDENTIFICATION</scope>
</reference>
<dbReference type="AlphaFoldDB" id="A0A2K1IXZ1"/>
<name>A0A2K1IXZ1_PHYPA</name>
<organism evidence="1">
    <name type="scientific">Physcomitrium patens</name>
    <name type="common">Spreading-leaved earth moss</name>
    <name type="synonym">Physcomitrella patens</name>
    <dbReference type="NCBI Taxonomy" id="3218"/>
    <lineage>
        <taxon>Eukaryota</taxon>
        <taxon>Viridiplantae</taxon>
        <taxon>Streptophyta</taxon>
        <taxon>Embryophyta</taxon>
        <taxon>Bryophyta</taxon>
        <taxon>Bryophytina</taxon>
        <taxon>Bryopsida</taxon>
        <taxon>Funariidae</taxon>
        <taxon>Funariales</taxon>
        <taxon>Funariaceae</taxon>
        <taxon>Physcomitrium</taxon>
    </lineage>
</organism>
<evidence type="ECO:0000313" key="3">
    <source>
        <dbReference type="Proteomes" id="UP000006727"/>
    </source>
</evidence>
<evidence type="ECO:0000313" key="1">
    <source>
        <dbReference type="EMBL" id="PNR34131.1"/>
    </source>
</evidence>
<reference evidence="1 3" key="1">
    <citation type="journal article" date="2008" name="Science">
        <title>The Physcomitrella genome reveals evolutionary insights into the conquest of land by plants.</title>
        <authorList>
            <person name="Rensing S."/>
            <person name="Lang D."/>
            <person name="Zimmer A."/>
            <person name="Terry A."/>
            <person name="Salamov A."/>
            <person name="Shapiro H."/>
            <person name="Nishiyama T."/>
            <person name="Perroud P.-F."/>
            <person name="Lindquist E."/>
            <person name="Kamisugi Y."/>
            <person name="Tanahashi T."/>
            <person name="Sakakibara K."/>
            <person name="Fujita T."/>
            <person name="Oishi K."/>
            <person name="Shin-I T."/>
            <person name="Kuroki Y."/>
            <person name="Toyoda A."/>
            <person name="Suzuki Y."/>
            <person name="Hashimoto A."/>
            <person name="Yamaguchi K."/>
            <person name="Sugano A."/>
            <person name="Kohara Y."/>
            <person name="Fujiyama A."/>
            <person name="Anterola A."/>
            <person name="Aoki S."/>
            <person name="Ashton N."/>
            <person name="Barbazuk W.B."/>
            <person name="Barker E."/>
            <person name="Bennetzen J."/>
            <person name="Bezanilla M."/>
            <person name="Blankenship R."/>
            <person name="Cho S.H."/>
            <person name="Dutcher S."/>
            <person name="Estelle M."/>
            <person name="Fawcett J.A."/>
            <person name="Gundlach H."/>
            <person name="Hanada K."/>
            <person name="Heyl A."/>
            <person name="Hicks K.A."/>
            <person name="Hugh J."/>
            <person name="Lohr M."/>
            <person name="Mayer K."/>
            <person name="Melkozernov A."/>
            <person name="Murata T."/>
            <person name="Nelson D."/>
            <person name="Pils B."/>
            <person name="Prigge M."/>
            <person name="Reiss B."/>
            <person name="Renner T."/>
            <person name="Rombauts S."/>
            <person name="Rushton P."/>
            <person name="Sanderfoot A."/>
            <person name="Schween G."/>
            <person name="Shiu S.-H."/>
            <person name="Stueber K."/>
            <person name="Theodoulou F.L."/>
            <person name="Tu H."/>
            <person name="Van de Peer Y."/>
            <person name="Verrier P.J."/>
            <person name="Waters E."/>
            <person name="Wood A."/>
            <person name="Yang L."/>
            <person name="Cove D."/>
            <person name="Cuming A."/>
            <person name="Hasebe M."/>
            <person name="Lucas S."/>
            <person name="Mishler D.B."/>
            <person name="Reski R."/>
            <person name="Grigoriev I."/>
            <person name="Quatrano R.S."/>
            <person name="Boore J.L."/>
        </authorList>
    </citation>
    <scope>NUCLEOTIDE SEQUENCE [LARGE SCALE GENOMIC DNA]</scope>
    <source>
        <strain evidence="2 3">cv. Gransden 2004</strain>
    </source>
</reference>
<proteinExistence type="predicted"/>
<dbReference type="InParanoid" id="A0A2K1IXZ1"/>
<gene>
    <name evidence="1" type="ORF">PHYPA_023948</name>
</gene>
<accession>A0A2K1IXZ1</accession>
<sequence length="57" mass="6403">MSIFTSRVFHGYLGAGNHFPKISSNRYEVTQPCLPRLKCDIRTCAHAENHSILSANL</sequence>